<dbReference type="EMBL" id="JAMRXG010000004">
    <property type="protein sequence ID" value="MCM6773860.1"/>
    <property type="molecule type" value="Genomic_DNA"/>
</dbReference>
<dbReference type="InterPro" id="IPR006764">
    <property type="entry name" value="SAM_dep_MeTrfase_SAV2177_type"/>
</dbReference>
<dbReference type="PIRSF" id="PIRSF017393">
    <property type="entry name" value="MTase_SAV2177"/>
    <property type="match status" value="1"/>
</dbReference>
<keyword evidence="2" id="KW-1185">Reference proteome</keyword>
<organism evidence="1 2">
    <name type="scientific">Nocardia pulmonis</name>
    <dbReference type="NCBI Taxonomy" id="2951408"/>
    <lineage>
        <taxon>Bacteria</taxon>
        <taxon>Bacillati</taxon>
        <taxon>Actinomycetota</taxon>
        <taxon>Actinomycetes</taxon>
        <taxon>Mycobacteriales</taxon>
        <taxon>Nocardiaceae</taxon>
        <taxon>Nocardia</taxon>
    </lineage>
</organism>
<dbReference type="SUPFAM" id="SSF53335">
    <property type="entry name" value="S-adenosyl-L-methionine-dependent methyltransferases"/>
    <property type="match status" value="1"/>
</dbReference>
<dbReference type="RefSeq" id="WP_251910945.1">
    <property type="nucleotide sequence ID" value="NZ_JAMRXG010000004.1"/>
</dbReference>
<dbReference type="Proteomes" id="UP001139157">
    <property type="component" value="Unassembled WGS sequence"/>
</dbReference>
<dbReference type="AlphaFoldDB" id="A0A9X2IXH5"/>
<dbReference type="Gene3D" id="3.40.50.150">
    <property type="entry name" value="Vaccinia Virus protein VP39"/>
    <property type="match status" value="1"/>
</dbReference>
<reference evidence="1" key="1">
    <citation type="submission" date="2022-06" db="EMBL/GenBank/DDBJ databases">
        <title>Novel species in genus nocardia.</title>
        <authorList>
            <person name="Li F."/>
        </authorList>
    </citation>
    <scope>NUCLEOTIDE SEQUENCE</scope>
    <source>
        <strain evidence="1">CDC141</strain>
    </source>
</reference>
<dbReference type="CDD" id="cd02440">
    <property type="entry name" value="AdoMet_MTases"/>
    <property type="match status" value="1"/>
</dbReference>
<dbReference type="InterPro" id="IPR029063">
    <property type="entry name" value="SAM-dependent_MTases_sf"/>
</dbReference>
<evidence type="ECO:0000313" key="2">
    <source>
        <dbReference type="Proteomes" id="UP001139157"/>
    </source>
</evidence>
<comment type="caution">
    <text evidence="1">The sequence shown here is derived from an EMBL/GenBank/DDBJ whole genome shotgun (WGS) entry which is preliminary data.</text>
</comment>
<dbReference type="GO" id="GO:0008168">
    <property type="term" value="F:methyltransferase activity"/>
    <property type="evidence" value="ECO:0007669"/>
    <property type="project" value="UniProtKB-KW"/>
</dbReference>
<sequence>MSEFSEIPPLLPDWASDDIDPTVPSIARIYDYALGGSHNFQIDRELAELGRKRWPHSLRSAWTNRAFLRRAVTYCARQGVTQFLDIGSGIPTAGNVHEILADLGVDARVVYTDIDPVAVVMSRRILRDIPWATAFHADARDLDAIVSNPEVRARLNFDEPVVVLLVALLHYIPDTAGFQRMLAALRDRLAPGSMLVISHMTSADWPPEELAETVEMSKQTPTPLIMRTLDEIAALFDGFELVEPGLVRVPLWRPDPEEDTATTYFDTVGAVGVKPHR</sequence>
<accession>A0A9X2IXH5</accession>
<keyword evidence="1" id="KW-0808">Transferase</keyword>
<name>A0A9X2IXH5_9NOCA</name>
<dbReference type="Pfam" id="PF04672">
    <property type="entry name" value="Methyltransf_19"/>
    <property type="match status" value="1"/>
</dbReference>
<evidence type="ECO:0000313" key="1">
    <source>
        <dbReference type="EMBL" id="MCM6773860.1"/>
    </source>
</evidence>
<gene>
    <name evidence="1" type="ORF">NDR86_10300</name>
</gene>
<proteinExistence type="predicted"/>
<dbReference type="GO" id="GO:0032259">
    <property type="term" value="P:methylation"/>
    <property type="evidence" value="ECO:0007669"/>
    <property type="project" value="UniProtKB-KW"/>
</dbReference>
<protein>
    <submittedName>
        <fullName evidence="1">SAM-dependent methyltransferase</fullName>
    </submittedName>
</protein>
<keyword evidence="1" id="KW-0489">Methyltransferase</keyword>